<dbReference type="OrthoDB" id="253084at2157"/>
<dbReference type="RefSeq" id="WP_089699709.1">
    <property type="nucleotide sequence ID" value="NZ_FNHL01000007.1"/>
</dbReference>
<keyword evidence="2" id="KW-1185">Reference proteome</keyword>
<dbReference type="Proteomes" id="UP000199451">
    <property type="component" value="Unassembled WGS sequence"/>
</dbReference>
<dbReference type="SUPFAM" id="SSF52540">
    <property type="entry name" value="P-loop containing nucleoside triphosphate hydrolases"/>
    <property type="match status" value="1"/>
</dbReference>
<protein>
    <submittedName>
        <fullName evidence="1">Uncharacterized protein</fullName>
    </submittedName>
</protein>
<name>A0A1G9ZBJ1_9EURY</name>
<reference evidence="2" key="1">
    <citation type="submission" date="2016-10" db="EMBL/GenBank/DDBJ databases">
        <authorList>
            <person name="Varghese N."/>
            <person name="Submissions S."/>
        </authorList>
    </citation>
    <scope>NUCLEOTIDE SEQUENCE [LARGE SCALE GENOMIC DNA]</scope>
    <source>
        <strain evidence="2">CGMCC 1.10119</strain>
    </source>
</reference>
<gene>
    <name evidence="1" type="ORF">SAMN04487949_3577</name>
</gene>
<organism evidence="1 2">
    <name type="scientific">Halogranum gelatinilyticum</name>
    <dbReference type="NCBI Taxonomy" id="660521"/>
    <lineage>
        <taxon>Archaea</taxon>
        <taxon>Methanobacteriati</taxon>
        <taxon>Methanobacteriota</taxon>
        <taxon>Stenosarchaea group</taxon>
        <taxon>Halobacteria</taxon>
        <taxon>Halobacteriales</taxon>
        <taxon>Haloferacaceae</taxon>
    </lineage>
</organism>
<sequence length="184" mass="19379">MADLPFPLSGVTLVVGPSNAGKTRLTARALDAWVAAHGPDGVVVFDFAPVVERDGRVLGGRLTQFTTPPDGAWYGVLDAHAPRADSDDEAGATRLAADNAARATTLFDAAPAEPTAVFVNDATIPFQHSSGDRSRFFDYCSSAKTVVCNAFESDALGVDDAVSRTEQRTLAALRRWADRTAALG</sequence>
<evidence type="ECO:0000313" key="2">
    <source>
        <dbReference type="Proteomes" id="UP000199451"/>
    </source>
</evidence>
<dbReference type="InterPro" id="IPR027417">
    <property type="entry name" value="P-loop_NTPase"/>
</dbReference>
<proteinExistence type="predicted"/>
<dbReference type="EMBL" id="FNHL01000007">
    <property type="protein sequence ID" value="SDN18261.1"/>
    <property type="molecule type" value="Genomic_DNA"/>
</dbReference>
<evidence type="ECO:0000313" key="1">
    <source>
        <dbReference type="EMBL" id="SDN18261.1"/>
    </source>
</evidence>
<accession>A0A1G9ZBJ1</accession>
<dbReference type="AlphaFoldDB" id="A0A1G9ZBJ1"/>